<dbReference type="Gene3D" id="3.10.129.10">
    <property type="entry name" value="Hotdog Thioesterase"/>
    <property type="match status" value="1"/>
</dbReference>
<dbReference type="InterPro" id="IPR029069">
    <property type="entry name" value="HotDog_dom_sf"/>
</dbReference>
<dbReference type="EMBL" id="SAWZ01000003">
    <property type="protein sequence ID" value="RXR06508.1"/>
    <property type="molecule type" value="Genomic_DNA"/>
</dbReference>
<dbReference type="RefSeq" id="WP_129470615.1">
    <property type="nucleotide sequence ID" value="NZ_SAWZ01000003.1"/>
</dbReference>
<proteinExistence type="predicted"/>
<dbReference type="GO" id="GO:0016829">
    <property type="term" value="F:lyase activity"/>
    <property type="evidence" value="ECO:0007669"/>
    <property type="project" value="UniProtKB-KW"/>
</dbReference>
<sequence>MSVVSCSSFTVPLDHPCLPGHFPGRPVVPGVVVLDHVLQALEAACGPLRGGLRLPQVKFLQPLLPGEPAQIVLEGAAPKWKFKVQRQDTLLASGELQAQGVAA</sequence>
<gene>
    <name evidence="2" type="ORF">EPA99_07650</name>
</gene>
<organism evidence="2 3">
    <name type="scientific">Pseudoxanthomonas composti</name>
    <dbReference type="NCBI Taxonomy" id="2137479"/>
    <lineage>
        <taxon>Bacteria</taxon>
        <taxon>Pseudomonadati</taxon>
        <taxon>Pseudomonadota</taxon>
        <taxon>Gammaproteobacteria</taxon>
        <taxon>Lysobacterales</taxon>
        <taxon>Lysobacteraceae</taxon>
        <taxon>Pseudoxanthomonas</taxon>
    </lineage>
</organism>
<dbReference type="OrthoDB" id="9812842at2"/>
<reference evidence="2 3" key="1">
    <citation type="submission" date="2019-01" db="EMBL/GenBank/DDBJ databases">
        <title>Pseudoxanthomonas composti sp. nov., isolated from compost.</title>
        <authorList>
            <person name="Yang G."/>
        </authorList>
    </citation>
    <scope>NUCLEOTIDE SEQUENCE [LARGE SCALE GENOMIC DNA]</scope>
    <source>
        <strain evidence="2 3">GSS15</strain>
    </source>
</reference>
<dbReference type="SUPFAM" id="SSF54637">
    <property type="entry name" value="Thioesterase/thiol ester dehydrase-isomerase"/>
    <property type="match status" value="1"/>
</dbReference>
<dbReference type="InterPro" id="IPR054545">
    <property type="entry name" value="ApeI-like"/>
</dbReference>
<evidence type="ECO:0000313" key="3">
    <source>
        <dbReference type="Proteomes" id="UP000289784"/>
    </source>
</evidence>
<protein>
    <recommendedName>
        <fullName evidence="1">ApeI dehydratase-like domain-containing protein</fullName>
    </recommendedName>
</protein>
<accession>A0A4Q1JW31</accession>
<evidence type="ECO:0000313" key="2">
    <source>
        <dbReference type="EMBL" id="RXR06508.1"/>
    </source>
</evidence>
<dbReference type="AlphaFoldDB" id="A0A4Q1JW31"/>
<name>A0A4Q1JW31_9GAMM</name>
<feature type="domain" description="ApeI dehydratase-like" evidence="1">
    <location>
        <begin position="8"/>
        <end position="94"/>
    </location>
</feature>
<keyword evidence="3" id="KW-1185">Reference proteome</keyword>
<comment type="caution">
    <text evidence="2">The sequence shown here is derived from an EMBL/GenBank/DDBJ whole genome shotgun (WGS) entry which is preliminary data.</text>
</comment>
<dbReference type="Proteomes" id="UP000289784">
    <property type="component" value="Unassembled WGS sequence"/>
</dbReference>
<dbReference type="Pfam" id="PF22818">
    <property type="entry name" value="ApeI-like"/>
    <property type="match status" value="1"/>
</dbReference>
<evidence type="ECO:0000259" key="1">
    <source>
        <dbReference type="Pfam" id="PF22818"/>
    </source>
</evidence>